<feature type="transmembrane region" description="Helical" evidence="9">
    <location>
        <begin position="338"/>
        <end position="360"/>
    </location>
</feature>
<evidence type="ECO:0000256" key="9">
    <source>
        <dbReference type="SAM" id="Phobius"/>
    </source>
</evidence>
<keyword evidence="12" id="KW-0830">Ubiquinone</keyword>
<dbReference type="Proteomes" id="UP000001661">
    <property type="component" value="Chromosome"/>
</dbReference>
<feature type="transmembrane region" description="Helical" evidence="9">
    <location>
        <begin position="462"/>
        <end position="483"/>
    </location>
</feature>
<evidence type="ECO:0000313" key="12">
    <source>
        <dbReference type="EMBL" id="ADL12622.1"/>
    </source>
</evidence>
<keyword evidence="7 9" id="KW-0472">Membrane</keyword>
<dbReference type="AlphaFoldDB" id="D9QQ31"/>
<gene>
    <name evidence="12" type="ordered locus">Acear_1099</name>
</gene>
<dbReference type="PANTHER" id="PTHR42682">
    <property type="entry name" value="HYDROGENASE-4 COMPONENT F"/>
    <property type="match status" value="1"/>
</dbReference>
<keyword evidence="4 8" id="KW-0812">Transmembrane</keyword>
<dbReference type="STRING" id="574087.Acear_1099"/>
<feature type="transmembrane region" description="Helical" evidence="9">
    <location>
        <begin position="108"/>
        <end position="125"/>
    </location>
</feature>
<keyword evidence="3" id="KW-1003">Cell membrane</keyword>
<comment type="similarity">
    <text evidence="2">Belongs to the CPA3 antiporters (TC 2.A.63) subunit A family.</text>
</comment>
<reference evidence="12 13" key="1">
    <citation type="journal article" date="2010" name="Stand. Genomic Sci.">
        <title>Complete genome sequence of Acetohalobium arabaticum type strain (Z-7288).</title>
        <authorList>
            <person name="Sikorski J."/>
            <person name="Lapidus A."/>
            <person name="Chertkov O."/>
            <person name="Lucas S."/>
            <person name="Copeland A."/>
            <person name="Glavina Del Rio T."/>
            <person name="Nolan M."/>
            <person name="Tice H."/>
            <person name="Cheng J.F."/>
            <person name="Han C."/>
            <person name="Brambilla E."/>
            <person name="Pitluck S."/>
            <person name="Liolios K."/>
            <person name="Ivanova N."/>
            <person name="Mavromatis K."/>
            <person name="Mikhailova N."/>
            <person name="Pati A."/>
            <person name="Bruce D."/>
            <person name="Detter C."/>
            <person name="Tapia R."/>
            <person name="Goodwin L."/>
            <person name="Chen A."/>
            <person name="Palaniappan K."/>
            <person name="Land M."/>
            <person name="Hauser L."/>
            <person name="Chang Y.J."/>
            <person name="Jeffries C.D."/>
            <person name="Rohde M."/>
            <person name="Goker M."/>
            <person name="Spring S."/>
            <person name="Woyke T."/>
            <person name="Bristow J."/>
            <person name="Eisen J.A."/>
            <person name="Markowitz V."/>
            <person name="Hugenholtz P."/>
            <person name="Kyrpides N.C."/>
            <person name="Klenk H.P."/>
        </authorList>
    </citation>
    <scope>NUCLEOTIDE SEQUENCE [LARGE SCALE GENOMIC DNA]</scope>
    <source>
        <strain evidence="13">ATCC 49924 / DSM 5501 / Z-7288</strain>
    </source>
</reference>
<dbReference type="Pfam" id="PF00361">
    <property type="entry name" value="Proton_antipo_M"/>
    <property type="match status" value="1"/>
</dbReference>
<organism evidence="12 13">
    <name type="scientific">Acetohalobium arabaticum (strain ATCC 49924 / DSM 5501 / Z-7288)</name>
    <dbReference type="NCBI Taxonomy" id="574087"/>
    <lineage>
        <taxon>Bacteria</taxon>
        <taxon>Bacillati</taxon>
        <taxon>Bacillota</taxon>
        <taxon>Clostridia</taxon>
        <taxon>Halanaerobiales</taxon>
        <taxon>Halobacteroidaceae</taxon>
        <taxon>Acetohalobium</taxon>
    </lineage>
</organism>
<evidence type="ECO:0000256" key="2">
    <source>
        <dbReference type="ARBA" id="ARBA00008483"/>
    </source>
</evidence>
<evidence type="ECO:0000256" key="8">
    <source>
        <dbReference type="RuleBase" id="RU000320"/>
    </source>
</evidence>
<dbReference type="GO" id="GO:0005886">
    <property type="term" value="C:plasma membrane"/>
    <property type="evidence" value="ECO:0007669"/>
    <property type="project" value="UniProtKB-SubCell"/>
</dbReference>
<dbReference type="GO" id="GO:0016491">
    <property type="term" value="F:oxidoreductase activity"/>
    <property type="evidence" value="ECO:0007669"/>
    <property type="project" value="UniProtKB-KW"/>
</dbReference>
<evidence type="ECO:0000259" key="10">
    <source>
        <dbReference type="Pfam" id="PF00361"/>
    </source>
</evidence>
<dbReference type="EMBL" id="CP002105">
    <property type="protein sequence ID" value="ADL12622.1"/>
    <property type="molecule type" value="Genomic_DNA"/>
</dbReference>
<feature type="transmembrane region" description="Helical" evidence="9">
    <location>
        <begin position="304"/>
        <end position="326"/>
    </location>
</feature>
<feature type="domain" description="NADH:quinone oxidoreductase/Mrp antiporter transmembrane" evidence="10">
    <location>
        <begin position="127"/>
        <end position="413"/>
    </location>
</feature>
<dbReference type="InterPro" id="IPR001516">
    <property type="entry name" value="Proton_antipo_N"/>
</dbReference>
<accession>D9QQ31</accession>
<name>D9QQ31_ACEAZ</name>
<evidence type="ECO:0000259" key="11">
    <source>
        <dbReference type="Pfam" id="PF00662"/>
    </source>
</evidence>
<feature type="transmembrane region" description="Helical" evidence="9">
    <location>
        <begin position="131"/>
        <end position="148"/>
    </location>
</feature>
<evidence type="ECO:0000256" key="7">
    <source>
        <dbReference type="ARBA" id="ARBA00023136"/>
    </source>
</evidence>
<dbReference type="HOGENOM" id="CLU_007100_9_1_9"/>
<feature type="transmembrane region" description="Helical" evidence="9">
    <location>
        <begin position="420"/>
        <end position="441"/>
    </location>
</feature>
<dbReference type="InterPro" id="IPR001750">
    <property type="entry name" value="ND/Mrp_TM"/>
</dbReference>
<evidence type="ECO:0000256" key="3">
    <source>
        <dbReference type="ARBA" id="ARBA00022475"/>
    </source>
</evidence>
<feature type="transmembrane region" description="Helical" evidence="9">
    <location>
        <begin position="6"/>
        <end position="24"/>
    </location>
</feature>
<feature type="transmembrane region" description="Helical" evidence="9">
    <location>
        <begin position="611"/>
        <end position="629"/>
    </location>
</feature>
<proteinExistence type="inferred from homology"/>
<feature type="transmembrane region" description="Helical" evidence="9">
    <location>
        <begin position="521"/>
        <end position="539"/>
    </location>
</feature>
<feature type="transmembrane region" description="Helical" evidence="9">
    <location>
        <begin position="380"/>
        <end position="400"/>
    </location>
</feature>
<dbReference type="RefSeq" id="WP_013278068.1">
    <property type="nucleotide sequence ID" value="NC_014378.1"/>
</dbReference>
<dbReference type="KEGG" id="aar:Acear_1099"/>
<dbReference type="InterPro" id="IPR052175">
    <property type="entry name" value="ComplexI-like_HydComp"/>
</dbReference>
<feature type="domain" description="NADH-Ubiquinone oxidoreductase (complex I) chain 5 N-terminal" evidence="11">
    <location>
        <begin position="66"/>
        <end position="109"/>
    </location>
</feature>
<evidence type="ECO:0000313" key="13">
    <source>
        <dbReference type="Proteomes" id="UP000001661"/>
    </source>
</evidence>
<comment type="subcellular location">
    <subcellularLocation>
        <location evidence="1">Cell membrane</location>
        <topology evidence="1">Multi-pass membrane protein</topology>
    </subcellularLocation>
    <subcellularLocation>
        <location evidence="8">Membrane</location>
        <topology evidence="8">Multi-pass membrane protein</topology>
    </subcellularLocation>
</comment>
<dbReference type="PANTHER" id="PTHR42682:SF4">
    <property type="entry name" value="NADH-UBIQUINONE_PLASTOQUINONE"/>
    <property type="match status" value="1"/>
</dbReference>
<protein>
    <submittedName>
        <fullName evidence="12">NADH/Ubiquinone/plastoquinone (Complex I)</fullName>
    </submittedName>
</protein>
<dbReference type="Pfam" id="PF00662">
    <property type="entry name" value="Proton_antipo_N"/>
    <property type="match status" value="1"/>
</dbReference>
<evidence type="ECO:0000256" key="5">
    <source>
        <dbReference type="ARBA" id="ARBA00022989"/>
    </source>
</evidence>
<feature type="transmembrane region" description="Helical" evidence="9">
    <location>
        <begin position="276"/>
        <end position="297"/>
    </location>
</feature>
<keyword evidence="13" id="KW-1185">Reference proteome</keyword>
<evidence type="ECO:0000256" key="6">
    <source>
        <dbReference type="ARBA" id="ARBA00023002"/>
    </source>
</evidence>
<feature type="transmembrane region" description="Helical" evidence="9">
    <location>
        <begin position="75"/>
        <end position="96"/>
    </location>
</feature>
<evidence type="ECO:0000256" key="1">
    <source>
        <dbReference type="ARBA" id="ARBA00004651"/>
    </source>
</evidence>
<sequence length="630" mass="70248">MIDLELIPILLVILPLLGIGLGYLTKKYSFWAVLTTAANLILAIYLFKPIFAGKVIEKSYSFSIFPAGLYFKVDLLGYIFLAIVSFVWVLATVYSVSYMKQEENVPRYYVFLLATLSSMMGVFVTGDFFSLLLFFEMVTIISYVLVVHNESEEAHYGGNYYLYMGVAGGLLILWATALIYKFTGNLIIESAFLQLSQLGVIKYVIASMMIIGFGVKAGMFPVHIWLPKAHPVAPSPASALLSGIIIKAGAYGILRVVTTLYWPVGEIHEIITLQNIGFGLVIFGAITMFLGMLRALFQWNVKRMLAYSSVSQMGYILMGIGAAGYLGTHGTLGFSGAVYHIINHALFKSSAFLIIGAIYFTTHEMDLKKLSGIGRNYPVLMVAFIATLFGIGGIPGFNGYASKTLIHHSLLEAFHLHHDFWILAAEKIFIITSAGTLCYFLKIFYYIFIKEEKTDQEDLPDMPFLIQIVVSVLGVCILVLGLIPDMVVKNLFQPLYQAYSLDVSIAKHVHFWSWGTLWDSISYLLAGSILFVFAVRGSWFEFSLSKGISIEKFWCGFLDYYFGIYNQVKKVRVILQDIGNLIFGLISDILLQIDLNVKGKEGGATIKNLNFSTLIVASLLLVISLIFMLY</sequence>
<dbReference type="eggNOG" id="COG0651">
    <property type="taxonomic scope" value="Bacteria"/>
</dbReference>
<feature type="transmembrane region" description="Helical" evidence="9">
    <location>
        <begin position="160"/>
        <end position="180"/>
    </location>
</feature>
<feature type="transmembrane region" description="Helical" evidence="9">
    <location>
        <begin position="238"/>
        <end position="264"/>
    </location>
</feature>
<keyword evidence="6" id="KW-0560">Oxidoreductase</keyword>
<dbReference type="PRINTS" id="PR01434">
    <property type="entry name" value="NADHDHGNASE5"/>
</dbReference>
<keyword evidence="5 9" id="KW-1133">Transmembrane helix</keyword>
<evidence type="ECO:0000256" key="4">
    <source>
        <dbReference type="ARBA" id="ARBA00022692"/>
    </source>
</evidence>
<feature type="transmembrane region" description="Helical" evidence="9">
    <location>
        <begin position="31"/>
        <end position="51"/>
    </location>
</feature>
<feature type="transmembrane region" description="Helical" evidence="9">
    <location>
        <begin position="200"/>
        <end position="226"/>
    </location>
</feature>